<evidence type="ECO:0000313" key="4">
    <source>
        <dbReference type="Proteomes" id="UP000241074"/>
    </source>
</evidence>
<reference evidence="3 4" key="2">
    <citation type="submission" date="2018-03" db="EMBL/GenBank/DDBJ databases">
        <authorList>
            <person name="Keele B.F."/>
        </authorList>
    </citation>
    <scope>NUCLEOTIDE SEQUENCE [LARGE SCALE GENOMIC DNA]</scope>
    <source>
        <strain evidence="3 4">D13</strain>
    </source>
</reference>
<feature type="coiled-coil region" evidence="1">
    <location>
        <begin position="411"/>
        <end position="445"/>
    </location>
</feature>
<dbReference type="InterPro" id="IPR030392">
    <property type="entry name" value="S74_ICA"/>
</dbReference>
<dbReference type="EMBL" id="CP027860">
    <property type="protein sequence ID" value="AVP98788.1"/>
    <property type="molecule type" value="Genomic_DNA"/>
</dbReference>
<reference evidence="3 4" key="1">
    <citation type="submission" date="2018-03" db="EMBL/GenBank/DDBJ databases">
        <title>Ahniella affigens gen. nov., sp. nov., a gammaproteobacterium isolated from sandy soil near a stream.</title>
        <authorList>
            <person name="Ko Y."/>
            <person name="Kim J.-H."/>
        </authorList>
    </citation>
    <scope>NUCLEOTIDE SEQUENCE [LARGE SCALE GENOMIC DNA]</scope>
    <source>
        <strain evidence="3 4">D13</strain>
    </source>
</reference>
<accession>A0A2P1PVB6</accession>
<protein>
    <recommendedName>
        <fullName evidence="2">Peptidase S74 domain-containing protein</fullName>
    </recommendedName>
</protein>
<name>A0A2P1PVB6_9GAMM</name>
<evidence type="ECO:0000313" key="3">
    <source>
        <dbReference type="EMBL" id="AVP98788.1"/>
    </source>
</evidence>
<sequence length="445" mass="47876">MRPWDWILRTRLGQRGQNLLAQLPGLANPANAAPCAPDIDAMEHTMKRTCLMLSMMTLLSAHAGAETMDGRAEHVQPKPQAQALAPLPGLQAAGSDRDVPSKDNVIADDLVVQGSGCFGFDCVNNEDFGFDTIRLKENNLRIKFDDTSTGNFPANDWQLTANDTTSDAANRFSIDDITGAKTPFTVMAGAPTNSLFIDPNGRIGLRTGTPALDLQITTGNTPGMRLEQTNASGFTAQTWDVAGNEANFFVRDVTAGSRLPFRIRPGAANSAVDISAAGVAITGAGATANLDVRETVLVGTPDASLRVSNTAYPSTEQVRFEVDSDGNVTARGAITQLSSRTSKEGFVDVDGRSVLERLAGLPIREWNYIGRPETDRHVGPVAEEFHQAFGLGQDERTISLSDMAGVALAAVKELNTELQRRDQQIAEQERRLRALEAKLAELTQD</sequence>
<proteinExistence type="predicted"/>
<gene>
    <name evidence="3" type="ORF">C7S18_17070</name>
</gene>
<dbReference type="KEGG" id="xba:C7S18_17070"/>
<organism evidence="3 4">
    <name type="scientific">Ahniella affigens</name>
    <dbReference type="NCBI Taxonomy" id="2021234"/>
    <lineage>
        <taxon>Bacteria</taxon>
        <taxon>Pseudomonadati</taxon>
        <taxon>Pseudomonadota</taxon>
        <taxon>Gammaproteobacteria</taxon>
        <taxon>Lysobacterales</taxon>
        <taxon>Rhodanobacteraceae</taxon>
        <taxon>Ahniella</taxon>
    </lineage>
</organism>
<evidence type="ECO:0000256" key="1">
    <source>
        <dbReference type="SAM" id="Coils"/>
    </source>
</evidence>
<feature type="domain" description="Peptidase S74" evidence="2">
    <location>
        <begin position="338"/>
        <end position="439"/>
    </location>
</feature>
<dbReference type="PROSITE" id="PS51688">
    <property type="entry name" value="ICA"/>
    <property type="match status" value="1"/>
</dbReference>
<keyword evidence="1" id="KW-0175">Coiled coil</keyword>
<dbReference type="Proteomes" id="UP000241074">
    <property type="component" value="Chromosome"/>
</dbReference>
<dbReference type="Pfam" id="PF13884">
    <property type="entry name" value="Peptidase_S74"/>
    <property type="match status" value="1"/>
</dbReference>
<evidence type="ECO:0000259" key="2">
    <source>
        <dbReference type="PROSITE" id="PS51688"/>
    </source>
</evidence>
<keyword evidence="4" id="KW-1185">Reference proteome</keyword>
<dbReference type="AlphaFoldDB" id="A0A2P1PVB6"/>